<dbReference type="PANTHER" id="PTHR28280:SF1">
    <property type="entry name" value="SHUTTLING PRE-60S FACTOR ECM1"/>
    <property type="match status" value="1"/>
</dbReference>
<organism evidence="8 9">
    <name type="scientific">Delitschia confertaspora ATCC 74209</name>
    <dbReference type="NCBI Taxonomy" id="1513339"/>
    <lineage>
        <taxon>Eukaryota</taxon>
        <taxon>Fungi</taxon>
        <taxon>Dikarya</taxon>
        <taxon>Ascomycota</taxon>
        <taxon>Pezizomycotina</taxon>
        <taxon>Dothideomycetes</taxon>
        <taxon>Pleosporomycetidae</taxon>
        <taxon>Pleosporales</taxon>
        <taxon>Delitschiaceae</taxon>
        <taxon>Delitschia</taxon>
    </lineage>
</organism>
<evidence type="ECO:0000256" key="7">
    <source>
        <dbReference type="SAM" id="MobiDB-lite"/>
    </source>
</evidence>
<keyword evidence="4" id="KW-0963">Cytoplasm</keyword>
<feature type="region of interest" description="Disordered" evidence="7">
    <location>
        <begin position="1"/>
        <end position="80"/>
    </location>
</feature>
<dbReference type="Pfam" id="PF09135">
    <property type="entry name" value="Alb1"/>
    <property type="match status" value="1"/>
</dbReference>
<sequence>MAKTAKLKKKAAITASVHSRAARRAVSPSIDLDKSLKNLPRPESPSSASKAKSANPRVLTAQPTGVTKRNKSKPLKRAQRLRQIKAMERAADDMDKLEVKVKKSVTKEKTVKERSKAWEDVNGRRKNEKSVNPFGALEESEGGEGREWVSDEEMPEVGGVVGEEPEISGAIAQVVVAESAPLPVAPAAVEDEFL</sequence>
<comment type="subcellular location">
    <subcellularLocation>
        <location evidence="2">Cytoplasm</location>
    </subcellularLocation>
    <subcellularLocation>
        <location evidence="1">Nucleus</location>
    </subcellularLocation>
</comment>
<feature type="compositionally biased region" description="Basic and acidic residues" evidence="7">
    <location>
        <begin position="105"/>
        <end position="129"/>
    </location>
</feature>
<evidence type="ECO:0000256" key="6">
    <source>
        <dbReference type="ARBA" id="ARBA00023242"/>
    </source>
</evidence>
<dbReference type="GO" id="GO:0005730">
    <property type="term" value="C:nucleolus"/>
    <property type="evidence" value="ECO:0007669"/>
    <property type="project" value="TreeGrafter"/>
</dbReference>
<dbReference type="GO" id="GO:0005737">
    <property type="term" value="C:cytoplasm"/>
    <property type="evidence" value="ECO:0007669"/>
    <property type="project" value="UniProtKB-SubCell"/>
</dbReference>
<evidence type="ECO:0000313" key="9">
    <source>
        <dbReference type="Proteomes" id="UP000799536"/>
    </source>
</evidence>
<dbReference type="OrthoDB" id="5304887at2759"/>
<feature type="compositionally biased region" description="Basic residues" evidence="7">
    <location>
        <begin position="1"/>
        <end position="11"/>
    </location>
</feature>
<evidence type="ECO:0000256" key="1">
    <source>
        <dbReference type="ARBA" id="ARBA00004123"/>
    </source>
</evidence>
<feature type="compositionally biased region" description="Low complexity" evidence="7">
    <location>
        <begin position="12"/>
        <end position="29"/>
    </location>
</feature>
<name>A0A9P4JLG8_9PLEO</name>
<feature type="region of interest" description="Disordered" evidence="7">
    <location>
        <begin position="105"/>
        <end position="150"/>
    </location>
</feature>
<comment type="caution">
    <text evidence="8">The sequence shown here is derived from an EMBL/GenBank/DDBJ whole genome shotgun (WGS) entry which is preliminary data.</text>
</comment>
<gene>
    <name evidence="8" type="ORF">GQ43DRAFT_482902</name>
</gene>
<evidence type="ECO:0008006" key="10">
    <source>
        <dbReference type="Google" id="ProtNLM"/>
    </source>
</evidence>
<feature type="compositionally biased region" description="Low complexity" evidence="7">
    <location>
        <begin position="44"/>
        <end position="54"/>
    </location>
</feature>
<protein>
    <recommendedName>
        <fullName evidence="10">Alb1-domain-containing protein</fullName>
    </recommendedName>
</protein>
<evidence type="ECO:0000256" key="5">
    <source>
        <dbReference type="ARBA" id="ARBA00022517"/>
    </source>
</evidence>
<dbReference type="Proteomes" id="UP000799536">
    <property type="component" value="Unassembled WGS sequence"/>
</dbReference>
<dbReference type="PANTHER" id="PTHR28280">
    <property type="entry name" value="SHUTTLING PRE-60S FACTOR ECM1"/>
    <property type="match status" value="1"/>
</dbReference>
<keyword evidence="6" id="KW-0539">Nucleus</keyword>
<dbReference type="AlphaFoldDB" id="A0A9P4JLG8"/>
<accession>A0A9P4JLG8</accession>
<dbReference type="GO" id="GO:0030687">
    <property type="term" value="C:preribosome, large subunit precursor"/>
    <property type="evidence" value="ECO:0007669"/>
    <property type="project" value="TreeGrafter"/>
</dbReference>
<evidence type="ECO:0000313" key="8">
    <source>
        <dbReference type="EMBL" id="KAF2198927.1"/>
    </source>
</evidence>
<proteinExistence type="predicted"/>
<keyword evidence="5" id="KW-0690">Ribosome biogenesis</keyword>
<dbReference type="EMBL" id="ML994108">
    <property type="protein sequence ID" value="KAF2198927.1"/>
    <property type="molecule type" value="Genomic_DNA"/>
</dbReference>
<keyword evidence="3" id="KW-0813">Transport</keyword>
<dbReference type="InterPro" id="IPR053278">
    <property type="entry name" value="Pre-60S_factor_ECM1"/>
</dbReference>
<evidence type="ECO:0000256" key="4">
    <source>
        <dbReference type="ARBA" id="ARBA00022490"/>
    </source>
</evidence>
<evidence type="ECO:0000256" key="3">
    <source>
        <dbReference type="ARBA" id="ARBA00022448"/>
    </source>
</evidence>
<keyword evidence="9" id="KW-1185">Reference proteome</keyword>
<evidence type="ECO:0000256" key="2">
    <source>
        <dbReference type="ARBA" id="ARBA00004496"/>
    </source>
</evidence>
<reference evidence="8" key="1">
    <citation type="journal article" date="2020" name="Stud. Mycol.">
        <title>101 Dothideomycetes genomes: a test case for predicting lifestyles and emergence of pathogens.</title>
        <authorList>
            <person name="Haridas S."/>
            <person name="Albert R."/>
            <person name="Binder M."/>
            <person name="Bloem J."/>
            <person name="Labutti K."/>
            <person name="Salamov A."/>
            <person name="Andreopoulos B."/>
            <person name="Baker S."/>
            <person name="Barry K."/>
            <person name="Bills G."/>
            <person name="Bluhm B."/>
            <person name="Cannon C."/>
            <person name="Castanera R."/>
            <person name="Culley D."/>
            <person name="Daum C."/>
            <person name="Ezra D."/>
            <person name="Gonzalez J."/>
            <person name="Henrissat B."/>
            <person name="Kuo A."/>
            <person name="Liang C."/>
            <person name="Lipzen A."/>
            <person name="Lutzoni F."/>
            <person name="Magnuson J."/>
            <person name="Mondo S."/>
            <person name="Nolan M."/>
            <person name="Ohm R."/>
            <person name="Pangilinan J."/>
            <person name="Park H.-J."/>
            <person name="Ramirez L."/>
            <person name="Alfaro M."/>
            <person name="Sun H."/>
            <person name="Tritt A."/>
            <person name="Yoshinaga Y."/>
            <person name="Zwiers L.-H."/>
            <person name="Turgeon B."/>
            <person name="Goodwin S."/>
            <person name="Spatafora J."/>
            <person name="Crous P."/>
            <person name="Grigoriev I."/>
        </authorList>
    </citation>
    <scope>NUCLEOTIDE SEQUENCE</scope>
    <source>
        <strain evidence="8">ATCC 74209</strain>
    </source>
</reference>
<dbReference type="InterPro" id="IPR022784">
    <property type="entry name" value="Ribosome_bgen_Alb1"/>
</dbReference>
<dbReference type="GO" id="GO:0000055">
    <property type="term" value="P:ribosomal large subunit export from nucleus"/>
    <property type="evidence" value="ECO:0007669"/>
    <property type="project" value="TreeGrafter"/>
</dbReference>
<feature type="compositionally biased region" description="Basic residues" evidence="7">
    <location>
        <begin position="68"/>
        <end position="80"/>
    </location>
</feature>